<dbReference type="STRING" id="492660.SAMN05192566_0255"/>
<evidence type="ECO:0000256" key="2">
    <source>
        <dbReference type="PIRSR" id="PIRSR029163-50"/>
    </source>
</evidence>
<evidence type="ECO:0000313" key="4">
    <source>
        <dbReference type="EMBL" id="SDK13362.1"/>
    </source>
</evidence>
<dbReference type="AlphaFoldDB" id="A0A1G8ZE27"/>
<evidence type="ECO:0000313" key="5">
    <source>
        <dbReference type="Proteomes" id="UP000198629"/>
    </source>
</evidence>
<comment type="catalytic activity">
    <reaction evidence="1">
        <text>2 Fe(III)-[cytochrome cL] + a primary alcohol = 2 Fe(II)-[cytochrome cL] + an aldehyde + 2 H(+)</text>
        <dbReference type="Rhea" id="RHEA:51004"/>
        <dbReference type="Rhea" id="RHEA-COMP:12863"/>
        <dbReference type="Rhea" id="RHEA-COMP:12864"/>
        <dbReference type="ChEBI" id="CHEBI:15378"/>
        <dbReference type="ChEBI" id="CHEBI:15734"/>
        <dbReference type="ChEBI" id="CHEBI:17478"/>
        <dbReference type="ChEBI" id="CHEBI:29033"/>
        <dbReference type="ChEBI" id="CHEBI:29034"/>
        <dbReference type="EC" id="1.1.2.7"/>
    </reaction>
</comment>
<dbReference type="OrthoDB" id="8686491at2"/>
<name>A0A1G8ZE27_9PROT</name>
<comment type="similarity">
    <text evidence="1">Belongs to the methanol dehydrogenase subunit 2 family.</text>
</comment>
<keyword evidence="5" id="KW-1185">Reference proteome</keyword>
<feature type="signal peptide" evidence="3">
    <location>
        <begin position="1"/>
        <end position="22"/>
    </location>
</feature>
<organism evidence="4 5">
    <name type="scientific">Methylophilus rhizosphaerae</name>
    <dbReference type="NCBI Taxonomy" id="492660"/>
    <lineage>
        <taxon>Bacteria</taxon>
        <taxon>Pseudomonadati</taxon>
        <taxon>Pseudomonadota</taxon>
        <taxon>Betaproteobacteria</taxon>
        <taxon>Nitrosomonadales</taxon>
        <taxon>Methylophilaceae</taxon>
        <taxon>Methylophilus</taxon>
    </lineage>
</organism>
<dbReference type="EC" id="1.1.2.7" evidence="1"/>
<proteinExistence type="inferred from homology"/>
<dbReference type="GO" id="GO:0015946">
    <property type="term" value="P:methanol oxidation"/>
    <property type="evidence" value="ECO:0007669"/>
    <property type="project" value="UniProtKB-UniRule"/>
</dbReference>
<feature type="disulfide bond" evidence="2">
    <location>
        <begin position="28"/>
        <end position="34"/>
    </location>
</feature>
<keyword evidence="1" id="KW-0485">Methanol utilization</keyword>
<dbReference type="InterPro" id="IPR003420">
    <property type="entry name" value="Meth_DH_bsu"/>
</dbReference>
<dbReference type="SUPFAM" id="SSF48666">
    <property type="entry name" value="Methanol dehydrogenase subunit"/>
    <property type="match status" value="1"/>
</dbReference>
<comment type="subunit">
    <text evidence="1">Heterotetramer composed of 2 alpha and 2 beta subunits.</text>
</comment>
<reference evidence="5" key="1">
    <citation type="submission" date="2016-10" db="EMBL/GenBank/DDBJ databases">
        <authorList>
            <person name="Varghese N."/>
            <person name="Submissions S."/>
        </authorList>
    </citation>
    <scope>NUCLEOTIDE SEQUENCE [LARGE SCALE GENOMIC DNA]</scope>
    <source>
        <strain evidence="5">CBMB127</strain>
    </source>
</reference>
<dbReference type="InterPro" id="IPR036557">
    <property type="entry name" value="Meth_DH_bsu_sf"/>
</dbReference>
<evidence type="ECO:0000256" key="1">
    <source>
        <dbReference type="PIRNR" id="PIRNR029163"/>
    </source>
</evidence>
<gene>
    <name evidence="4" type="ORF">SAMN05192566_0255</name>
</gene>
<sequence length="91" mass="9991">MKHVLTLLAVAGVFAVSNQALAYDGQNCKEPGNCWEAKPGYPAKIEGSKYDPKHDPVELNKQEQAIKAMDERNAKRIANAKSSGNFVFDVK</sequence>
<dbReference type="RefSeq" id="WP_091468644.1">
    <property type="nucleotide sequence ID" value="NZ_FNFX01000001.1"/>
</dbReference>
<accession>A0A1G8ZE27</accession>
<dbReference type="GO" id="GO:0004022">
    <property type="term" value="F:alcohol dehydrogenase (NAD+) activity"/>
    <property type="evidence" value="ECO:0007669"/>
    <property type="project" value="UniProtKB-UniRule"/>
</dbReference>
<dbReference type="Proteomes" id="UP000198629">
    <property type="component" value="Unassembled WGS sequence"/>
</dbReference>
<dbReference type="Gene3D" id="4.10.160.10">
    <property type="entry name" value="Methanol dehydrogenase, beta subunit"/>
    <property type="match status" value="1"/>
</dbReference>
<feature type="chain" id="PRO_5011444061" description="Methanol dehydrogenase [cytochrome c] subunit 2" evidence="3">
    <location>
        <begin position="23"/>
        <end position="91"/>
    </location>
</feature>
<dbReference type="EMBL" id="FNFX01000001">
    <property type="protein sequence ID" value="SDK13362.1"/>
    <property type="molecule type" value="Genomic_DNA"/>
</dbReference>
<comment type="function">
    <text evidence="1">Catalyzes the oxidation of primary alcohols including methanol.</text>
</comment>
<dbReference type="GO" id="GO:0052933">
    <property type="term" value="F:alcohol dehydrogenase (cytochrome c(L)) activity"/>
    <property type="evidence" value="ECO:0007669"/>
    <property type="project" value="UniProtKB-UniRule"/>
</dbReference>
<protein>
    <recommendedName>
        <fullName evidence="1">Methanol dehydrogenase [cytochrome c] subunit 2</fullName>
        <ecNumber evidence="1">1.1.2.7</ecNumber>
    </recommendedName>
    <alternativeName>
        <fullName evidence="1">MDH small subunit beta</fullName>
    </alternativeName>
    <alternativeName>
        <fullName evidence="1">MDH-associated peptide</fullName>
    </alternativeName>
    <alternativeName>
        <fullName evidence="1">MEDH</fullName>
    </alternativeName>
</protein>
<keyword evidence="1" id="KW-0560">Oxidoreductase</keyword>
<evidence type="ECO:0000256" key="3">
    <source>
        <dbReference type="SAM" id="SignalP"/>
    </source>
</evidence>
<dbReference type="Pfam" id="PF02315">
    <property type="entry name" value="MDH"/>
    <property type="match status" value="1"/>
</dbReference>
<keyword evidence="3" id="KW-0732">Signal</keyword>
<dbReference type="PIRSF" id="PIRSF029163">
    <property type="entry name" value="Meth_DH_beta"/>
    <property type="match status" value="1"/>
</dbReference>
<keyword evidence="2" id="KW-1015">Disulfide bond</keyword>